<dbReference type="GeneID" id="63761472"/>
<gene>
    <name evidence="2" type="ORF">ASPSYDRAFT_36169</name>
</gene>
<keyword evidence="1" id="KW-0732">Signal</keyword>
<sequence>MCKAHNRHHFRFIQSLLALASPASPWSEGESVSKLDTRSLPALRQALTEEPPSGYLVSEAKSMPEFGHRHPDQACYQFGMIKRYWTLETDATSPRFALLKAALDPGITVL</sequence>
<dbReference type="RefSeq" id="XP_040697753.1">
    <property type="nucleotide sequence ID" value="XM_040845399.1"/>
</dbReference>
<dbReference type="EMBL" id="KV878596">
    <property type="protein sequence ID" value="OJJ53947.1"/>
    <property type="molecule type" value="Genomic_DNA"/>
</dbReference>
<organism evidence="2 3">
    <name type="scientific">Aspergillus sydowii CBS 593.65</name>
    <dbReference type="NCBI Taxonomy" id="1036612"/>
    <lineage>
        <taxon>Eukaryota</taxon>
        <taxon>Fungi</taxon>
        <taxon>Dikarya</taxon>
        <taxon>Ascomycota</taxon>
        <taxon>Pezizomycotina</taxon>
        <taxon>Eurotiomycetes</taxon>
        <taxon>Eurotiomycetidae</taxon>
        <taxon>Eurotiales</taxon>
        <taxon>Aspergillaceae</taxon>
        <taxon>Aspergillus</taxon>
        <taxon>Aspergillus subgen. Nidulantes</taxon>
    </lineage>
</organism>
<evidence type="ECO:0000313" key="3">
    <source>
        <dbReference type="Proteomes" id="UP000184356"/>
    </source>
</evidence>
<reference evidence="3" key="1">
    <citation type="journal article" date="2017" name="Genome Biol.">
        <title>Comparative genomics reveals high biological diversity and specific adaptations in the industrially and medically important fungal genus Aspergillus.</title>
        <authorList>
            <person name="de Vries R.P."/>
            <person name="Riley R."/>
            <person name="Wiebenga A."/>
            <person name="Aguilar-Osorio G."/>
            <person name="Amillis S."/>
            <person name="Uchima C.A."/>
            <person name="Anderluh G."/>
            <person name="Asadollahi M."/>
            <person name="Askin M."/>
            <person name="Barry K."/>
            <person name="Battaglia E."/>
            <person name="Bayram O."/>
            <person name="Benocci T."/>
            <person name="Braus-Stromeyer S.A."/>
            <person name="Caldana C."/>
            <person name="Canovas D."/>
            <person name="Cerqueira G.C."/>
            <person name="Chen F."/>
            <person name="Chen W."/>
            <person name="Choi C."/>
            <person name="Clum A."/>
            <person name="Dos Santos R.A."/>
            <person name="Damasio A.R."/>
            <person name="Diallinas G."/>
            <person name="Emri T."/>
            <person name="Fekete E."/>
            <person name="Flipphi M."/>
            <person name="Freyberg S."/>
            <person name="Gallo A."/>
            <person name="Gournas C."/>
            <person name="Habgood R."/>
            <person name="Hainaut M."/>
            <person name="Harispe M.L."/>
            <person name="Henrissat B."/>
            <person name="Hilden K.S."/>
            <person name="Hope R."/>
            <person name="Hossain A."/>
            <person name="Karabika E."/>
            <person name="Karaffa L."/>
            <person name="Karanyi Z."/>
            <person name="Krasevec N."/>
            <person name="Kuo A."/>
            <person name="Kusch H."/>
            <person name="LaButti K."/>
            <person name="Lagendijk E.L."/>
            <person name="Lapidus A."/>
            <person name="Levasseur A."/>
            <person name="Lindquist E."/>
            <person name="Lipzen A."/>
            <person name="Logrieco A.F."/>
            <person name="MacCabe A."/>
            <person name="Maekelae M.R."/>
            <person name="Malavazi I."/>
            <person name="Melin P."/>
            <person name="Meyer V."/>
            <person name="Mielnichuk N."/>
            <person name="Miskei M."/>
            <person name="Molnar A.P."/>
            <person name="Mule G."/>
            <person name="Ngan C.Y."/>
            <person name="Orejas M."/>
            <person name="Orosz E."/>
            <person name="Ouedraogo J.P."/>
            <person name="Overkamp K.M."/>
            <person name="Park H.-S."/>
            <person name="Perrone G."/>
            <person name="Piumi F."/>
            <person name="Punt P.J."/>
            <person name="Ram A.F."/>
            <person name="Ramon A."/>
            <person name="Rauscher S."/>
            <person name="Record E."/>
            <person name="Riano-Pachon D.M."/>
            <person name="Robert V."/>
            <person name="Roehrig J."/>
            <person name="Ruller R."/>
            <person name="Salamov A."/>
            <person name="Salih N.S."/>
            <person name="Samson R.A."/>
            <person name="Sandor E."/>
            <person name="Sanguinetti M."/>
            <person name="Schuetze T."/>
            <person name="Sepcic K."/>
            <person name="Shelest E."/>
            <person name="Sherlock G."/>
            <person name="Sophianopoulou V."/>
            <person name="Squina F.M."/>
            <person name="Sun H."/>
            <person name="Susca A."/>
            <person name="Todd R.B."/>
            <person name="Tsang A."/>
            <person name="Unkles S.E."/>
            <person name="van de Wiele N."/>
            <person name="van Rossen-Uffink D."/>
            <person name="Oliveira J.V."/>
            <person name="Vesth T.C."/>
            <person name="Visser J."/>
            <person name="Yu J.-H."/>
            <person name="Zhou M."/>
            <person name="Andersen M.R."/>
            <person name="Archer D.B."/>
            <person name="Baker S.E."/>
            <person name="Benoit I."/>
            <person name="Brakhage A.A."/>
            <person name="Braus G.H."/>
            <person name="Fischer R."/>
            <person name="Frisvad J.C."/>
            <person name="Goldman G.H."/>
            <person name="Houbraken J."/>
            <person name="Oakley B."/>
            <person name="Pocsi I."/>
            <person name="Scazzocchio C."/>
            <person name="Seiboth B."/>
            <person name="vanKuyk P.A."/>
            <person name="Wortman J."/>
            <person name="Dyer P.S."/>
            <person name="Grigoriev I.V."/>
        </authorList>
    </citation>
    <scope>NUCLEOTIDE SEQUENCE [LARGE SCALE GENOMIC DNA]</scope>
    <source>
        <strain evidence="3">CBS 593.65</strain>
    </source>
</reference>
<dbReference type="Proteomes" id="UP000184356">
    <property type="component" value="Unassembled WGS sequence"/>
</dbReference>
<dbReference type="AlphaFoldDB" id="A0A1L9T3F6"/>
<proteinExistence type="predicted"/>
<name>A0A1L9T3F6_9EURO</name>
<evidence type="ECO:0000256" key="1">
    <source>
        <dbReference type="SAM" id="SignalP"/>
    </source>
</evidence>
<keyword evidence="3" id="KW-1185">Reference proteome</keyword>
<protein>
    <submittedName>
        <fullName evidence="2">Uncharacterized protein</fullName>
    </submittedName>
</protein>
<feature type="chain" id="PRO_5013177209" evidence="1">
    <location>
        <begin position="26"/>
        <end position="110"/>
    </location>
</feature>
<feature type="signal peptide" evidence="1">
    <location>
        <begin position="1"/>
        <end position="25"/>
    </location>
</feature>
<accession>A0A1L9T3F6</accession>
<evidence type="ECO:0000313" key="2">
    <source>
        <dbReference type="EMBL" id="OJJ53947.1"/>
    </source>
</evidence>
<dbReference type="VEuPathDB" id="FungiDB:ASPSYDRAFT_36169"/>